<dbReference type="PANTHER" id="PTHR11575">
    <property type="entry name" value="5'-NUCLEOTIDASE-RELATED"/>
    <property type="match status" value="1"/>
</dbReference>
<comment type="similarity">
    <text evidence="2">Belongs to the 5'-nucleotidase family.</text>
</comment>
<keyword evidence="1 2" id="KW-0732">Signal</keyword>
<organism evidence="5 6">
    <name type="scientific">Novosphingobium soli</name>
    <dbReference type="NCBI Taxonomy" id="574956"/>
    <lineage>
        <taxon>Bacteria</taxon>
        <taxon>Pseudomonadati</taxon>
        <taxon>Pseudomonadota</taxon>
        <taxon>Alphaproteobacteria</taxon>
        <taxon>Sphingomonadales</taxon>
        <taxon>Sphingomonadaceae</taxon>
        <taxon>Novosphingobium</taxon>
    </lineage>
</organism>
<dbReference type="PRINTS" id="PR01607">
    <property type="entry name" value="APYRASEFAMLY"/>
</dbReference>
<evidence type="ECO:0000259" key="4">
    <source>
        <dbReference type="Pfam" id="PF02872"/>
    </source>
</evidence>
<evidence type="ECO:0000313" key="5">
    <source>
        <dbReference type="EMBL" id="MFC0205218.1"/>
    </source>
</evidence>
<dbReference type="EMBL" id="JBHLWK010000015">
    <property type="protein sequence ID" value="MFC0205218.1"/>
    <property type="molecule type" value="Genomic_DNA"/>
</dbReference>
<dbReference type="Pfam" id="PF02872">
    <property type="entry name" value="5_nucleotid_C"/>
    <property type="match status" value="1"/>
</dbReference>
<evidence type="ECO:0000313" key="6">
    <source>
        <dbReference type="Proteomes" id="UP001589798"/>
    </source>
</evidence>
<evidence type="ECO:0000256" key="2">
    <source>
        <dbReference type="RuleBase" id="RU362119"/>
    </source>
</evidence>
<dbReference type="InterPro" id="IPR036907">
    <property type="entry name" value="5'-Nucleotdase_C_sf"/>
</dbReference>
<name>A0ABV6CXW2_9SPHN</name>
<keyword evidence="6" id="KW-1185">Reference proteome</keyword>
<feature type="domain" description="Calcineurin-like phosphoesterase" evidence="3">
    <location>
        <begin position="42"/>
        <end position="295"/>
    </location>
</feature>
<dbReference type="RefSeq" id="WP_379487949.1">
    <property type="nucleotide sequence ID" value="NZ_JBHLWK010000015.1"/>
</dbReference>
<dbReference type="InterPro" id="IPR004843">
    <property type="entry name" value="Calcineurin-like_PHP"/>
</dbReference>
<gene>
    <name evidence="5" type="ORF">ACFFJC_13170</name>
</gene>
<feature type="signal peptide" evidence="2">
    <location>
        <begin position="1"/>
        <end position="18"/>
    </location>
</feature>
<dbReference type="Pfam" id="PF00149">
    <property type="entry name" value="Metallophos"/>
    <property type="match status" value="1"/>
</dbReference>
<dbReference type="InterPro" id="IPR029052">
    <property type="entry name" value="Metallo-depent_PP-like"/>
</dbReference>
<dbReference type="InterPro" id="IPR006179">
    <property type="entry name" value="5_nucleotidase/apyrase"/>
</dbReference>
<dbReference type="SUPFAM" id="SSF55816">
    <property type="entry name" value="5'-nucleotidase (syn. UDP-sugar hydrolase), C-terminal domain"/>
    <property type="match status" value="1"/>
</dbReference>
<protein>
    <submittedName>
        <fullName evidence="5">Bifunctional metallophosphatase/5'-nucleotidase</fullName>
    </submittedName>
</protein>
<keyword evidence="2" id="KW-0547">Nucleotide-binding</keyword>
<comment type="caution">
    <text evidence="5">The sequence shown here is derived from an EMBL/GenBank/DDBJ whole genome shotgun (WGS) entry which is preliminary data.</text>
</comment>
<dbReference type="PROSITE" id="PS51257">
    <property type="entry name" value="PROKAR_LIPOPROTEIN"/>
    <property type="match status" value="1"/>
</dbReference>
<reference evidence="5 6" key="1">
    <citation type="submission" date="2024-09" db="EMBL/GenBank/DDBJ databases">
        <authorList>
            <person name="Sun Q."/>
            <person name="Mori K."/>
        </authorList>
    </citation>
    <scope>NUCLEOTIDE SEQUENCE [LARGE SCALE GENOMIC DNA]</scope>
    <source>
        <strain evidence="5 6">CCM 7706</strain>
    </source>
</reference>
<dbReference type="Gene3D" id="3.90.780.10">
    <property type="entry name" value="5'-Nucleotidase, C-terminal domain"/>
    <property type="match status" value="1"/>
</dbReference>
<dbReference type="PANTHER" id="PTHR11575:SF24">
    <property type="entry name" value="5'-NUCLEOTIDASE"/>
    <property type="match status" value="1"/>
</dbReference>
<feature type="domain" description="5'-Nucleotidase C-terminal" evidence="4">
    <location>
        <begin position="403"/>
        <end position="545"/>
    </location>
</feature>
<dbReference type="SUPFAM" id="SSF56300">
    <property type="entry name" value="Metallo-dependent phosphatases"/>
    <property type="match status" value="1"/>
</dbReference>
<dbReference type="InterPro" id="IPR008334">
    <property type="entry name" value="5'-Nucleotdase_C"/>
</dbReference>
<evidence type="ECO:0000259" key="3">
    <source>
        <dbReference type="Pfam" id="PF00149"/>
    </source>
</evidence>
<feature type="chain" id="PRO_5044997908" evidence="2">
    <location>
        <begin position="19"/>
        <end position="584"/>
    </location>
</feature>
<dbReference type="Proteomes" id="UP001589798">
    <property type="component" value="Unassembled WGS sequence"/>
</dbReference>
<proteinExistence type="inferred from homology"/>
<keyword evidence="2" id="KW-0378">Hydrolase</keyword>
<accession>A0ABV6CXW2</accession>
<sequence length="584" mass="60697">MKIRPSAALALLPLPFVAACGTTSGLRQAPAGAAAARVEVGIIALNDFHGALEPPRAAVVAPGPGGEAIPVPAGGAAWLASAVDSVKARHPNHVVVAAGDLTSASQLASSLYLDEPAVGVMNRIGLEFNAVGNHEFDRGWKELQRLQSGGCEKNTRLEPCQLEPFKGAGYQYLSATTYRADGSTLFPATGLKSFGTGREKVTIGFVGLSLRSVPTLVSPNQLAGLTFGDEAQAINRAIPALKAQGADAVVVLIHQGGKTTAEDPNSCEGLTGDIRPILDQLDPGVDLVVSGHTHWQYVCDYAHGGGSILLTSAGVYGKLVTDITLTIDPATHTVVGKKAQNVIVQSQPYTSGRGDAPNTAAYPQFQPRPDVASYVAKYVGAAKDLINRPVGRLSGVAAKPSSEDASGGVLGNLVADAQLAASKGAGARIAFTNPFGLRAPIDPAADGTVTFGQVYATQPFNNELVTMTLTGAQVRAVIEEGLNDAGSLQALSPSAGFRFTYDMRRPAGSRVVSLTLDGQPLAPAATYRVTVVNFLAEGGDGFATFRQGVDPVRGMIDSEALQQWLAAAPVRQVPQEERAVRLDR</sequence>
<dbReference type="Gene3D" id="3.60.21.10">
    <property type="match status" value="1"/>
</dbReference>
<evidence type="ECO:0000256" key="1">
    <source>
        <dbReference type="ARBA" id="ARBA00022729"/>
    </source>
</evidence>